<proteinExistence type="predicted"/>
<evidence type="ECO:0000313" key="3">
    <source>
        <dbReference type="Proteomes" id="UP000373149"/>
    </source>
</evidence>
<evidence type="ECO:0000259" key="1">
    <source>
        <dbReference type="Pfam" id="PF04149"/>
    </source>
</evidence>
<evidence type="ECO:0000313" key="2">
    <source>
        <dbReference type="EMBL" id="MPY49749.1"/>
    </source>
</evidence>
<dbReference type="Proteomes" id="UP000373149">
    <property type="component" value="Unassembled WGS sequence"/>
</dbReference>
<sequence length="76" mass="8174">MPVQWQKSSFSGVEGGNCVEVALAQPRLLLREGDSPGKVLAMAPRGLLALIRHIKSERQRDACACTLDNPTSRGEG</sequence>
<feature type="domain" description="DUF397" evidence="1">
    <location>
        <begin position="3"/>
        <end position="55"/>
    </location>
</feature>
<gene>
    <name evidence="2" type="ORF">FPZ41_14720</name>
</gene>
<organism evidence="2 3">
    <name type="scientific">Streptomyces acidicola</name>
    <dbReference type="NCBI Taxonomy" id="2596892"/>
    <lineage>
        <taxon>Bacteria</taxon>
        <taxon>Bacillati</taxon>
        <taxon>Actinomycetota</taxon>
        <taxon>Actinomycetes</taxon>
        <taxon>Kitasatosporales</taxon>
        <taxon>Streptomycetaceae</taxon>
        <taxon>Streptomyces</taxon>
    </lineage>
</organism>
<accession>A0A5N8WR64</accession>
<protein>
    <submittedName>
        <fullName evidence="2">DUF397 domain-containing protein</fullName>
    </submittedName>
</protein>
<dbReference type="Pfam" id="PF04149">
    <property type="entry name" value="DUF397"/>
    <property type="match status" value="1"/>
</dbReference>
<reference evidence="2 3" key="1">
    <citation type="submission" date="2019-09" db="EMBL/GenBank/DDBJ databases">
        <authorList>
            <person name="Duangmal K."/>
            <person name="Teo W.F.A."/>
            <person name="Lipun K."/>
        </authorList>
    </citation>
    <scope>NUCLEOTIDE SEQUENCE [LARGE SCALE GENOMIC DNA]</scope>
    <source>
        <strain evidence="2 3">K1PN6</strain>
    </source>
</reference>
<name>A0A5N8WR64_9ACTN</name>
<dbReference type="InterPro" id="IPR007278">
    <property type="entry name" value="DUF397"/>
</dbReference>
<keyword evidence="3" id="KW-1185">Reference proteome</keyword>
<comment type="caution">
    <text evidence="2">The sequence shown here is derived from an EMBL/GenBank/DDBJ whole genome shotgun (WGS) entry which is preliminary data.</text>
</comment>
<dbReference type="EMBL" id="VMNX01000044">
    <property type="protein sequence ID" value="MPY49749.1"/>
    <property type="molecule type" value="Genomic_DNA"/>
</dbReference>
<dbReference type="AlphaFoldDB" id="A0A5N8WR64"/>